<feature type="transmembrane region" description="Helical" evidence="6">
    <location>
        <begin position="134"/>
        <end position="156"/>
    </location>
</feature>
<evidence type="ECO:0000313" key="9">
    <source>
        <dbReference type="Proteomes" id="UP000218231"/>
    </source>
</evidence>
<dbReference type="InterPro" id="IPR020846">
    <property type="entry name" value="MFS_dom"/>
</dbReference>
<dbReference type="InterPro" id="IPR036259">
    <property type="entry name" value="MFS_trans_sf"/>
</dbReference>
<evidence type="ECO:0000313" key="8">
    <source>
        <dbReference type="EMBL" id="PAV61884.1"/>
    </source>
</evidence>
<comment type="subcellular location">
    <subcellularLocation>
        <location evidence="1">Membrane</location>
        <topology evidence="1">Multi-pass membrane protein</topology>
    </subcellularLocation>
</comment>
<proteinExistence type="inferred from homology"/>
<dbReference type="InterPro" id="IPR036452">
    <property type="entry name" value="Ribo_hydro-like"/>
</dbReference>
<dbReference type="SUPFAM" id="SSF53590">
    <property type="entry name" value="Nucleoside hydrolase"/>
    <property type="match status" value="1"/>
</dbReference>
<comment type="caution">
    <text evidence="8">The sequence shown here is derived from an EMBL/GenBank/DDBJ whole genome shotgun (WGS) entry which is preliminary data.</text>
</comment>
<dbReference type="Pfam" id="PF01156">
    <property type="entry name" value="IU_nuc_hydro"/>
    <property type="match status" value="1"/>
</dbReference>
<dbReference type="PANTHER" id="PTHR46190:SF1">
    <property type="entry name" value="SI:CH211-201H21.5"/>
    <property type="match status" value="1"/>
</dbReference>
<keyword evidence="5 6" id="KW-0472">Membrane</keyword>
<feature type="domain" description="Major facilitator superfamily (MFS) profile" evidence="7">
    <location>
        <begin position="1"/>
        <end position="414"/>
    </location>
</feature>
<name>A0A2A2JJP0_9BILA</name>
<evidence type="ECO:0000256" key="4">
    <source>
        <dbReference type="ARBA" id="ARBA00022989"/>
    </source>
</evidence>
<feature type="transmembrane region" description="Helical" evidence="6">
    <location>
        <begin position="302"/>
        <end position="321"/>
    </location>
</feature>
<dbReference type="CDD" id="cd17317">
    <property type="entry name" value="MFS_SLC22"/>
    <property type="match status" value="1"/>
</dbReference>
<evidence type="ECO:0000256" key="6">
    <source>
        <dbReference type="SAM" id="Phobius"/>
    </source>
</evidence>
<evidence type="ECO:0000256" key="2">
    <source>
        <dbReference type="ARBA" id="ARBA00009176"/>
    </source>
</evidence>
<evidence type="ECO:0000256" key="5">
    <source>
        <dbReference type="ARBA" id="ARBA00023136"/>
    </source>
</evidence>
<evidence type="ECO:0000256" key="3">
    <source>
        <dbReference type="ARBA" id="ARBA00022692"/>
    </source>
</evidence>
<dbReference type="SUPFAM" id="SSF103473">
    <property type="entry name" value="MFS general substrate transporter"/>
    <property type="match status" value="1"/>
</dbReference>
<evidence type="ECO:0000259" key="7">
    <source>
        <dbReference type="PROSITE" id="PS50850"/>
    </source>
</evidence>
<dbReference type="PANTHER" id="PTHR46190">
    <property type="entry name" value="SI:CH211-201H21.5-RELATED"/>
    <property type="match status" value="1"/>
</dbReference>
<dbReference type="GO" id="GO:0016020">
    <property type="term" value="C:membrane"/>
    <property type="evidence" value="ECO:0007669"/>
    <property type="project" value="UniProtKB-SubCell"/>
</dbReference>
<evidence type="ECO:0000256" key="1">
    <source>
        <dbReference type="ARBA" id="ARBA00004141"/>
    </source>
</evidence>
<feature type="transmembrane region" description="Helical" evidence="6">
    <location>
        <begin position="76"/>
        <end position="96"/>
    </location>
</feature>
<feature type="transmembrane region" description="Helical" evidence="6">
    <location>
        <begin position="235"/>
        <end position="262"/>
    </location>
</feature>
<feature type="transmembrane region" description="Helical" evidence="6">
    <location>
        <begin position="361"/>
        <end position="380"/>
    </location>
</feature>
<reference evidence="8 9" key="1">
    <citation type="journal article" date="2017" name="Curr. Biol.">
        <title>Genome architecture and evolution of a unichromosomal asexual nematode.</title>
        <authorList>
            <person name="Fradin H."/>
            <person name="Zegar C."/>
            <person name="Gutwein M."/>
            <person name="Lucas J."/>
            <person name="Kovtun M."/>
            <person name="Corcoran D."/>
            <person name="Baugh L.R."/>
            <person name="Kiontke K."/>
            <person name="Gunsalus K."/>
            <person name="Fitch D.H."/>
            <person name="Piano F."/>
        </authorList>
    </citation>
    <scope>NUCLEOTIDE SEQUENCE [LARGE SCALE GENOMIC DNA]</scope>
    <source>
        <strain evidence="8">PF1309</strain>
    </source>
</reference>
<dbReference type="OrthoDB" id="3936150at2759"/>
<feature type="transmembrane region" description="Helical" evidence="6">
    <location>
        <begin position="327"/>
        <end position="349"/>
    </location>
</feature>
<dbReference type="Gene3D" id="3.90.245.10">
    <property type="entry name" value="Ribonucleoside hydrolase-like"/>
    <property type="match status" value="1"/>
</dbReference>
<dbReference type="AlphaFoldDB" id="A0A2A2JJP0"/>
<dbReference type="GO" id="GO:0022857">
    <property type="term" value="F:transmembrane transporter activity"/>
    <property type="evidence" value="ECO:0007669"/>
    <property type="project" value="InterPro"/>
</dbReference>
<sequence>MSHFPVPIDENLIERVKLSSESENVGNQKNSLSLNYVNLDADKVLSAFGTFGRYQAGSMLGAPFITQLSDIFGRRWTFLGSLYLSICANLICAISPTYYVFLAFRLLAGVAATGFSSIGFILCMESVSTEFRDFIPLMSNFFWLVGYMLAGVFSTFIHNWRWLYFAITVPSMLTIPFYWCVPESLHWLITKKNTRAVRKYIHTSSRFNRSHIVLSECQSGTNLDSKQSKRTVIDIFRCGALLIHLIITSYVTITMNATYWALSLFSTDLSENKMLGFFLSGIVEFPAAIIALFAMKYFQRRWVAFFSLFFQSVAMLCAVYIPLPQNILMIFPLIAKSFNIIIWSVQPLLSTESVPTTVRNVFSGVVIFIGEFGSVIAPYFPLLEAINKNAPSLLIAVMSISSAIFVLSMPETKDQSLPEDIDDFKLGPFWNRIFSKSESQKTPSNDEEVMKSQNEVLAITTVHGCVNVDQAVANVNRTIRANNKTDILVFKGAADCLIGGLQDDPAEDFFFGKDGLGDKPRDFPEVLESDFKPTSNEHASSALIRLTKEHPDATLVCIGPLTNVAIALRLDPNFCKQPARVVIMGGNYFGIGNVDPTSSCEYNFHGDPEAAHVVLKEMQCPLTVVPWEAFFLEGPEHEKLVNFHAHLNYETPLASYFRTATSIGREKLAASGRQYAYCDEIAIATAISEAEVVKKSKYFRVMVELHGKHTRGQVVVNWMEQLWETEDNTILGTDGKKSDIKSGRSIKFVQSYDVKKVDEWIHAVASGNWKH</sequence>
<keyword evidence="3 6" id="KW-0812">Transmembrane</keyword>
<comment type="similarity">
    <text evidence="2">Belongs to the IUNH family.</text>
</comment>
<accession>A0A2A2JJP0</accession>
<protein>
    <recommendedName>
        <fullName evidence="7">Major facilitator superfamily (MFS) profile domain-containing protein</fullName>
    </recommendedName>
</protein>
<keyword evidence="9" id="KW-1185">Reference proteome</keyword>
<dbReference type="PROSITE" id="PS50850">
    <property type="entry name" value="MFS"/>
    <property type="match status" value="1"/>
</dbReference>
<dbReference type="Pfam" id="PF00083">
    <property type="entry name" value="Sugar_tr"/>
    <property type="match status" value="1"/>
</dbReference>
<dbReference type="Gene3D" id="1.20.1250.20">
    <property type="entry name" value="MFS general substrate transporter like domains"/>
    <property type="match status" value="1"/>
</dbReference>
<organism evidence="8 9">
    <name type="scientific">Diploscapter pachys</name>
    <dbReference type="NCBI Taxonomy" id="2018661"/>
    <lineage>
        <taxon>Eukaryota</taxon>
        <taxon>Metazoa</taxon>
        <taxon>Ecdysozoa</taxon>
        <taxon>Nematoda</taxon>
        <taxon>Chromadorea</taxon>
        <taxon>Rhabditida</taxon>
        <taxon>Rhabditina</taxon>
        <taxon>Rhabditomorpha</taxon>
        <taxon>Rhabditoidea</taxon>
        <taxon>Rhabditidae</taxon>
        <taxon>Diploscapter</taxon>
    </lineage>
</organism>
<dbReference type="GO" id="GO:0016799">
    <property type="term" value="F:hydrolase activity, hydrolyzing N-glycosyl compounds"/>
    <property type="evidence" value="ECO:0007669"/>
    <property type="project" value="InterPro"/>
</dbReference>
<dbReference type="InterPro" id="IPR052775">
    <property type="entry name" value="IUN_hydrolase"/>
</dbReference>
<feature type="transmembrane region" description="Helical" evidence="6">
    <location>
        <begin position="102"/>
        <end position="122"/>
    </location>
</feature>
<gene>
    <name evidence="8" type="ORF">WR25_22809</name>
</gene>
<dbReference type="Proteomes" id="UP000218231">
    <property type="component" value="Unassembled WGS sequence"/>
</dbReference>
<dbReference type="STRING" id="2018661.A0A2A2JJP0"/>
<dbReference type="EMBL" id="LIAE01010396">
    <property type="protein sequence ID" value="PAV61884.1"/>
    <property type="molecule type" value="Genomic_DNA"/>
</dbReference>
<dbReference type="InterPro" id="IPR005828">
    <property type="entry name" value="MFS_sugar_transport-like"/>
</dbReference>
<dbReference type="InterPro" id="IPR001910">
    <property type="entry name" value="Inosine/uridine_hydrolase_dom"/>
</dbReference>
<feature type="transmembrane region" description="Helical" evidence="6">
    <location>
        <begin position="274"/>
        <end position="295"/>
    </location>
</feature>
<keyword evidence="4 6" id="KW-1133">Transmembrane helix</keyword>
<feature type="transmembrane region" description="Helical" evidence="6">
    <location>
        <begin position="162"/>
        <end position="181"/>
    </location>
</feature>